<keyword evidence="4 10" id="KW-0498">Mitosis</keyword>
<evidence type="ECO:0000256" key="2">
    <source>
        <dbReference type="ARBA" id="ARBA00013064"/>
    </source>
</evidence>
<dbReference type="Pfam" id="PF00581">
    <property type="entry name" value="Rhodanese"/>
    <property type="match status" value="1"/>
</dbReference>
<dbReference type="eggNOG" id="KOG3772">
    <property type="taxonomic scope" value="Eukaryota"/>
</dbReference>
<evidence type="ECO:0000313" key="13">
    <source>
        <dbReference type="EMBL" id="OAJ41157.1"/>
    </source>
</evidence>
<dbReference type="Proteomes" id="UP000077115">
    <property type="component" value="Unassembled WGS sequence"/>
</dbReference>
<dbReference type="CDD" id="cd01530">
    <property type="entry name" value="Cdc25"/>
    <property type="match status" value="1"/>
</dbReference>
<accession>A0A177WM16</accession>
<dbReference type="GO" id="GO:0010971">
    <property type="term" value="P:positive regulation of G2/M transition of mitotic cell cycle"/>
    <property type="evidence" value="ECO:0007669"/>
    <property type="project" value="TreeGrafter"/>
</dbReference>
<dbReference type="AlphaFoldDB" id="A0A177WM16"/>
<reference evidence="13 14" key="2">
    <citation type="submission" date="2016-05" db="EMBL/GenBank/DDBJ databases">
        <title>Lineage-specific infection strategies underlie the spectrum of fungal disease in amphibians.</title>
        <authorList>
            <person name="Cuomo C.A."/>
            <person name="Farrer R.A."/>
            <person name="James T."/>
            <person name="Longcore J."/>
            <person name="Birren B."/>
        </authorList>
    </citation>
    <scope>NUCLEOTIDE SEQUENCE [LARGE SCALE GENOMIC DNA]</scope>
    <source>
        <strain evidence="13 14">JEL423</strain>
    </source>
</reference>
<evidence type="ECO:0000259" key="12">
    <source>
        <dbReference type="PROSITE" id="PS50206"/>
    </source>
</evidence>
<dbReference type="InterPro" id="IPR000751">
    <property type="entry name" value="MPI_Phosphatase"/>
</dbReference>
<comment type="similarity">
    <text evidence="1 10">Belongs to the MPI phosphatase family.</text>
</comment>
<dbReference type="STRING" id="403673.A0A177WM16"/>
<keyword evidence="7 10" id="KW-0131">Cell cycle</keyword>
<dbReference type="GO" id="GO:0005737">
    <property type="term" value="C:cytoplasm"/>
    <property type="evidence" value="ECO:0007669"/>
    <property type="project" value="TreeGrafter"/>
</dbReference>
<dbReference type="GO" id="GO:0110032">
    <property type="term" value="P:positive regulation of G2/MI transition of meiotic cell cycle"/>
    <property type="evidence" value="ECO:0007669"/>
    <property type="project" value="TreeGrafter"/>
</dbReference>
<comment type="function">
    <text evidence="10">Tyrosine protein phosphatase which functions as a dosage-dependent inducer of mitotic progression.</text>
</comment>
<dbReference type="EC" id="3.1.3.48" evidence="2 10"/>
<dbReference type="GO" id="GO:0005634">
    <property type="term" value="C:nucleus"/>
    <property type="evidence" value="ECO:0007669"/>
    <property type="project" value="TreeGrafter"/>
</dbReference>
<evidence type="ECO:0000256" key="10">
    <source>
        <dbReference type="RuleBase" id="RU368028"/>
    </source>
</evidence>
<dbReference type="Gene3D" id="3.40.250.10">
    <property type="entry name" value="Rhodanese-like domain"/>
    <property type="match status" value="1"/>
</dbReference>
<dbReference type="InterPro" id="IPR001763">
    <property type="entry name" value="Rhodanese-like_dom"/>
</dbReference>
<keyword evidence="6 10" id="KW-0904">Protein phosphatase</keyword>
<evidence type="ECO:0000313" key="14">
    <source>
        <dbReference type="Proteomes" id="UP000077115"/>
    </source>
</evidence>
<evidence type="ECO:0000256" key="4">
    <source>
        <dbReference type="ARBA" id="ARBA00022776"/>
    </source>
</evidence>
<keyword evidence="5 10" id="KW-0378">Hydrolase</keyword>
<proteinExistence type="inferred from homology"/>
<reference evidence="13 14" key="1">
    <citation type="submission" date="2006-10" db="EMBL/GenBank/DDBJ databases">
        <title>The Genome Sequence of Batrachochytrium dendrobatidis JEL423.</title>
        <authorList>
            <consortium name="The Broad Institute Genome Sequencing Platform"/>
            <person name="Birren B."/>
            <person name="Lander E."/>
            <person name="Galagan J."/>
            <person name="Cuomo C."/>
            <person name="Devon K."/>
            <person name="Jaffe D."/>
            <person name="Butler J."/>
            <person name="Alvarez P."/>
            <person name="Gnerre S."/>
            <person name="Grabherr M."/>
            <person name="Kleber M."/>
            <person name="Mauceli E."/>
            <person name="Brockman W."/>
            <person name="Young S."/>
            <person name="LaButti K."/>
            <person name="Sykes S."/>
            <person name="DeCaprio D."/>
            <person name="Crawford M."/>
            <person name="Koehrsen M."/>
            <person name="Engels R."/>
            <person name="Montgomery P."/>
            <person name="Pearson M."/>
            <person name="Howarth C."/>
            <person name="Larson L."/>
            <person name="White J."/>
            <person name="O'Leary S."/>
            <person name="Kodira C."/>
            <person name="Zeng Q."/>
            <person name="Yandava C."/>
            <person name="Alvarado L."/>
            <person name="Longcore J."/>
            <person name="James T."/>
        </authorList>
    </citation>
    <scope>NUCLEOTIDE SEQUENCE [LARGE SCALE GENOMIC DNA]</scope>
    <source>
        <strain evidence="13 14">JEL423</strain>
    </source>
</reference>
<name>A0A177WM16_BATDL</name>
<protein>
    <recommendedName>
        <fullName evidence="9 10">M-phase inducer phosphatase</fullName>
        <ecNumber evidence="2 10">3.1.3.48</ecNumber>
    </recommendedName>
</protein>
<evidence type="ECO:0000256" key="6">
    <source>
        <dbReference type="ARBA" id="ARBA00022912"/>
    </source>
</evidence>
<comment type="catalytic activity">
    <reaction evidence="8 10">
        <text>O-phospho-L-tyrosyl-[protein] + H2O = L-tyrosyl-[protein] + phosphate</text>
        <dbReference type="Rhea" id="RHEA:10684"/>
        <dbReference type="Rhea" id="RHEA-COMP:10136"/>
        <dbReference type="Rhea" id="RHEA-COMP:20101"/>
        <dbReference type="ChEBI" id="CHEBI:15377"/>
        <dbReference type="ChEBI" id="CHEBI:43474"/>
        <dbReference type="ChEBI" id="CHEBI:46858"/>
        <dbReference type="ChEBI" id="CHEBI:61978"/>
        <dbReference type="EC" id="3.1.3.48"/>
    </reaction>
</comment>
<feature type="domain" description="Rhodanese" evidence="12">
    <location>
        <begin position="653"/>
        <end position="757"/>
    </location>
</feature>
<evidence type="ECO:0000256" key="1">
    <source>
        <dbReference type="ARBA" id="ARBA00011065"/>
    </source>
</evidence>
<dbReference type="InterPro" id="IPR036873">
    <property type="entry name" value="Rhodanese-like_dom_sf"/>
</dbReference>
<evidence type="ECO:0000256" key="8">
    <source>
        <dbReference type="ARBA" id="ARBA00051722"/>
    </source>
</evidence>
<dbReference type="SUPFAM" id="SSF52821">
    <property type="entry name" value="Rhodanese/Cell cycle control phosphatase"/>
    <property type="match status" value="1"/>
</dbReference>
<dbReference type="PRINTS" id="PR00716">
    <property type="entry name" value="MPIPHPHTASE"/>
</dbReference>
<dbReference type="VEuPathDB" id="FungiDB:BDEG_24798"/>
<dbReference type="GO" id="GO:0051301">
    <property type="term" value="P:cell division"/>
    <property type="evidence" value="ECO:0007669"/>
    <property type="project" value="UniProtKB-UniRule"/>
</dbReference>
<dbReference type="OrthoDB" id="26523at2759"/>
<dbReference type="PROSITE" id="PS50206">
    <property type="entry name" value="RHODANESE_3"/>
    <property type="match status" value="1"/>
</dbReference>
<evidence type="ECO:0000256" key="9">
    <source>
        <dbReference type="ARBA" id="ARBA00067190"/>
    </source>
</evidence>
<dbReference type="EMBL" id="DS022305">
    <property type="protein sequence ID" value="OAJ41157.1"/>
    <property type="molecule type" value="Genomic_DNA"/>
</dbReference>
<feature type="region of interest" description="Disordered" evidence="11">
    <location>
        <begin position="176"/>
        <end position="201"/>
    </location>
</feature>
<feature type="region of interest" description="Disordered" evidence="11">
    <location>
        <begin position="312"/>
        <end position="352"/>
    </location>
</feature>
<dbReference type="PANTHER" id="PTHR10828">
    <property type="entry name" value="M-PHASE INDUCER PHOSPHATASE DUAL SPECIFICITY PHOSPHATASE CDC25"/>
    <property type="match status" value="1"/>
</dbReference>
<dbReference type="GO" id="GO:0004725">
    <property type="term" value="F:protein tyrosine phosphatase activity"/>
    <property type="evidence" value="ECO:0007669"/>
    <property type="project" value="UniProtKB-UniRule"/>
</dbReference>
<dbReference type="PANTHER" id="PTHR10828:SF17">
    <property type="entry name" value="PROTEIN-TYROSINE-PHOSPHATASE"/>
    <property type="match status" value="1"/>
</dbReference>
<dbReference type="GO" id="GO:0000086">
    <property type="term" value="P:G2/M transition of mitotic cell cycle"/>
    <property type="evidence" value="ECO:0007669"/>
    <property type="project" value="TreeGrafter"/>
</dbReference>
<feature type="region of interest" description="Disordered" evidence="11">
    <location>
        <begin position="487"/>
        <end position="506"/>
    </location>
</feature>
<evidence type="ECO:0000256" key="3">
    <source>
        <dbReference type="ARBA" id="ARBA00022618"/>
    </source>
</evidence>
<keyword evidence="3 10" id="KW-0132">Cell division</keyword>
<organism evidence="13 14">
    <name type="scientific">Batrachochytrium dendrobatidis (strain JEL423)</name>
    <dbReference type="NCBI Taxonomy" id="403673"/>
    <lineage>
        <taxon>Eukaryota</taxon>
        <taxon>Fungi</taxon>
        <taxon>Fungi incertae sedis</taxon>
        <taxon>Chytridiomycota</taxon>
        <taxon>Chytridiomycota incertae sedis</taxon>
        <taxon>Chytridiomycetes</taxon>
        <taxon>Rhizophydiales</taxon>
        <taxon>Rhizophydiales incertae sedis</taxon>
        <taxon>Batrachochytrium</taxon>
    </lineage>
</organism>
<dbReference type="SMART" id="SM00450">
    <property type="entry name" value="RHOD"/>
    <property type="match status" value="1"/>
</dbReference>
<gene>
    <name evidence="13" type="ORF">BDEG_24798</name>
</gene>
<evidence type="ECO:0000256" key="5">
    <source>
        <dbReference type="ARBA" id="ARBA00022801"/>
    </source>
</evidence>
<dbReference type="FunFam" id="3.40.250.10:FF:000021">
    <property type="entry name" value="M-phase inducer phosphatase cdc-25.2"/>
    <property type="match status" value="1"/>
</dbReference>
<sequence>MASPTLSSPCPLNSSTDILGVSSGISNSSLVSMGSTCNGLTPCSPVSSSLSGVSDMVELTGLLNMKSPLSVLANDIGANLFLKAESEAKTPRRCLLQDLETALESPMPTPTSTIGMSYRGNAARSYRKLTRMNTASGRLEAQGTASLFGGSCVNDLSTSSQMLLCSSSNSCDTTSSHSASFSGSSLSSPPQHAMSSSSPDPSYSTLFPTFNTLNKIPHASRAAEMSSCEDSTRMQPKETLDTVAPLNHMFLDQNAFQRNVLPLHIGRTQPLFTQFSECKTTGKSTMVLDDRSCCPVIASKKDESIKSTTLLKKADDASTDDTTASNHGSFPMSRDRDHPLSFTTAPSKMESETVFQTAPAARTHVSTKPSRMDMFTKGGISHWNQRTTNTLTVDSTLDGQGHVQPNSYMSSLHTSGSSLSTALHISTSSKPPRAPAFGYGNAASSAANSKPGRFKLVTDQRLFCNLSKSDFGSSTAVITAEKCVLSEHQRPSTRRSKLPQSRKQVGLQPRLLHTSDNCFLTEQRNDTTLSDSTASDHKCIPLLSRRTRPISTMDMDIDLRTVTTAVCRSILPTQKHGQPPIKMRRANTVIGFGQSEHPEQPHLHHQPQLSLSSPFCTSDETSLLPSMLVPGKDMIRRITVDTLAQVLDGKFDQIESFHLVDCRYGYEYAGGHINGAKNVTSVQDLEHYFTSPPSNNQTVIVFHCEYSAQRAPQMALHFRSMDRNINAMAYPKLHYPHIYVLSGGYREFFKSYMFRCEPQAYVEMTDAQHTEDYKAGVIQNRRQFRKAFSDGFLR</sequence>
<evidence type="ECO:0000256" key="11">
    <source>
        <dbReference type="SAM" id="MobiDB-lite"/>
    </source>
</evidence>
<evidence type="ECO:0000256" key="7">
    <source>
        <dbReference type="ARBA" id="ARBA00023306"/>
    </source>
</evidence>